<gene>
    <name evidence="1" type="ORF">CC80DRAFT_547563</name>
</gene>
<keyword evidence="2" id="KW-1185">Reference proteome</keyword>
<evidence type="ECO:0000313" key="1">
    <source>
        <dbReference type="EMBL" id="KAF1957669.1"/>
    </source>
</evidence>
<name>A0A6A5U139_9PLEO</name>
<sequence length="465" mass="52195">MAGISSLPDELILNVLSNFETVRSDEPQAQAFQEKDHERNRQRENRASQLALHTLCLVSRRLNGLGTPFLYASFFGSATNYGLGPVQAFHRTISERSDLAKHVEYVENRLSDYLGNDLLHTILHEAENIVPEYFRLLGTIICLSPNLQQLCVISLENSEITLWNHIFGAGREVQLPSHGFPKLKKVAFQTNAKDEYVSIHDGRSFSRICSGLALMPSLLSLEVSGAVCGCSRDFATPFANLQRVSLNDTMASTDEVAMLLLACNRLTHFACEWVNRYYISGGVPSILEMGLRKHQHSLETLSLTARGHFVDGVHVDHTGNLDFPIKYQEFTALTEVTLPRLLLPAKPFMLPYLDTEPLAKFLPASLESLIIENFCLDSTSSFELLAALWTLTRDCPQLLPRLRQVAVRVRDTDYAMILETTFGDTERQLGGVTRLNEKFEELGVQFQLVVEFGFFNVVRIDAALV</sequence>
<evidence type="ECO:0008006" key="3">
    <source>
        <dbReference type="Google" id="ProtNLM"/>
    </source>
</evidence>
<dbReference type="Proteomes" id="UP000800035">
    <property type="component" value="Unassembled WGS sequence"/>
</dbReference>
<organism evidence="1 2">
    <name type="scientific">Byssothecium circinans</name>
    <dbReference type="NCBI Taxonomy" id="147558"/>
    <lineage>
        <taxon>Eukaryota</taxon>
        <taxon>Fungi</taxon>
        <taxon>Dikarya</taxon>
        <taxon>Ascomycota</taxon>
        <taxon>Pezizomycotina</taxon>
        <taxon>Dothideomycetes</taxon>
        <taxon>Pleosporomycetidae</taxon>
        <taxon>Pleosporales</taxon>
        <taxon>Massarineae</taxon>
        <taxon>Massarinaceae</taxon>
        <taxon>Byssothecium</taxon>
    </lineage>
</organism>
<reference evidence="1" key="1">
    <citation type="journal article" date="2020" name="Stud. Mycol.">
        <title>101 Dothideomycetes genomes: a test case for predicting lifestyles and emergence of pathogens.</title>
        <authorList>
            <person name="Haridas S."/>
            <person name="Albert R."/>
            <person name="Binder M."/>
            <person name="Bloem J."/>
            <person name="Labutti K."/>
            <person name="Salamov A."/>
            <person name="Andreopoulos B."/>
            <person name="Baker S."/>
            <person name="Barry K."/>
            <person name="Bills G."/>
            <person name="Bluhm B."/>
            <person name="Cannon C."/>
            <person name="Castanera R."/>
            <person name="Culley D."/>
            <person name="Daum C."/>
            <person name="Ezra D."/>
            <person name="Gonzalez J."/>
            <person name="Henrissat B."/>
            <person name="Kuo A."/>
            <person name="Liang C."/>
            <person name="Lipzen A."/>
            <person name="Lutzoni F."/>
            <person name="Magnuson J."/>
            <person name="Mondo S."/>
            <person name="Nolan M."/>
            <person name="Ohm R."/>
            <person name="Pangilinan J."/>
            <person name="Park H.-J."/>
            <person name="Ramirez L."/>
            <person name="Alfaro M."/>
            <person name="Sun H."/>
            <person name="Tritt A."/>
            <person name="Yoshinaga Y."/>
            <person name="Zwiers L.-H."/>
            <person name="Turgeon B."/>
            <person name="Goodwin S."/>
            <person name="Spatafora J."/>
            <person name="Crous P."/>
            <person name="Grigoriev I."/>
        </authorList>
    </citation>
    <scope>NUCLEOTIDE SEQUENCE</scope>
    <source>
        <strain evidence="1">CBS 675.92</strain>
    </source>
</reference>
<evidence type="ECO:0000313" key="2">
    <source>
        <dbReference type="Proteomes" id="UP000800035"/>
    </source>
</evidence>
<proteinExistence type="predicted"/>
<protein>
    <recommendedName>
        <fullName evidence="3">F-box domain-containing protein</fullName>
    </recommendedName>
</protein>
<dbReference type="EMBL" id="ML976989">
    <property type="protein sequence ID" value="KAF1957669.1"/>
    <property type="molecule type" value="Genomic_DNA"/>
</dbReference>
<dbReference type="AlphaFoldDB" id="A0A6A5U139"/>
<accession>A0A6A5U139</accession>
<dbReference type="OrthoDB" id="2520703at2759"/>